<dbReference type="EMBL" id="HACA01018379">
    <property type="protein sequence ID" value="CDW35740.1"/>
    <property type="molecule type" value="Transcribed_RNA"/>
</dbReference>
<accession>A0A0K2UCF4</accession>
<dbReference type="Pfam" id="PF08241">
    <property type="entry name" value="Methyltransf_11"/>
    <property type="match status" value="1"/>
</dbReference>
<evidence type="ECO:0000256" key="1">
    <source>
        <dbReference type="ARBA" id="ARBA00008361"/>
    </source>
</evidence>
<dbReference type="InterPro" id="IPR013216">
    <property type="entry name" value="Methyltransf_11"/>
</dbReference>
<dbReference type="AlphaFoldDB" id="A0A0K2UCF4"/>
<evidence type="ECO:0000256" key="2">
    <source>
        <dbReference type="ARBA" id="ARBA00022603"/>
    </source>
</evidence>
<dbReference type="GO" id="GO:0008757">
    <property type="term" value="F:S-adenosylmethionine-dependent methyltransferase activity"/>
    <property type="evidence" value="ECO:0007669"/>
    <property type="project" value="InterPro"/>
</dbReference>
<dbReference type="OrthoDB" id="411785at2759"/>
<protein>
    <recommendedName>
        <fullName evidence="4">Methyltransferase type 11 domain-containing protein</fullName>
    </recommendedName>
</protein>
<comment type="similarity">
    <text evidence="1">Belongs to the methyltransferase superfamily.</text>
</comment>
<reference evidence="5" key="1">
    <citation type="submission" date="2014-05" db="EMBL/GenBank/DDBJ databases">
        <authorList>
            <person name="Chronopoulou M."/>
        </authorList>
    </citation>
    <scope>NUCLEOTIDE SEQUENCE</scope>
    <source>
        <tissue evidence="5">Whole organism</tissue>
    </source>
</reference>
<dbReference type="SUPFAM" id="SSF53335">
    <property type="entry name" value="S-adenosyl-L-methionine-dependent methyltransferases"/>
    <property type="match status" value="1"/>
</dbReference>
<proteinExistence type="inferred from homology"/>
<dbReference type="CDD" id="cd02440">
    <property type="entry name" value="AdoMet_MTases"/>
    <property type="match status" value="1"/>
</dbReference>
<name>A0A0K2UCF4_LEPSM</name>
<sequence>MICLPTNNSDYSSPNYWESRYCQEKDEDYEWLGNYEAFRGVLTPGLNPLENAILILGCGNSTLGPDMVEFDGFRDVTSIDIAGSVIQRQSEKYKDNTYLKWKVMDISNLSSFDDESLDVVIEKATVDALIASEKSPWCLSNET</sequence>
<dbReference type="GO" id="GO:0032259">
    <property type="term" value="P:methylation"/>
    <property type="evidence" value="ECO:0007669"/>
    <property type="project" value="UniProtKB-KW"/>
</dbReference>
<dbReference type="PANTHER" id="PTHR12176">
    <property type="entry name" value="SAM-DEPENDENT METHYLTRANSFERASE SUPERFAMILY PROTEIN"/>
    <property type="match status" value="1"/>
</dbReference>
<keyword evidence="2" id="KW-0489">Methyltransferase</keyword>
<feature type="domain" description="Methyltransferase type 11" evidence="4">
    <location>
        <begin position="56"/>
        <end position="126"/>
    </location>
</feature>
<organism evidence="5">
    <name type="scientific">Lepeophtheirus salmonis</name>
    <name type="common">Salmon louse</name>
    <name type="synonym">Caligus salmonis</name>
    <dbReference type="NCBI Taxonomy" id="72036"/>
    <lineage>
        <taxon>Eukaryota</taxon>
        <taxon>Metazoa</taxon>
        <taxon>Ecdysozoa</taxon>
        <taxon>Arthropoda</taxon>
        <taxon>Crustacea</taxon>
        <taxon>Multicrustacea</taxon>
        <taxon>Hexanauplia</taxon>
        <taxon>Copepoda</taxon>
        <taxon>Siphonostomatoida</taxon>
        <taxon>Caligidae</taxon>
        <taxon>Lepeophtheirus</taxon>
    </lineage>
</organism>
<dbReference type="PANTHER" id="PTHR12176:SF80">
    <property type="entry name" value="EEF1A LYSINE METHYLTRANSFERASE 4"/>
    <property type="match status" value="1"/>
</dbReference>
<dbReference type="InterPro" id="IPR029063">
    <property type="entry name" value="SAM-dependent_MTases_sf"/>
</dbReference>
<evidence type="ECO:0000256" key="3">
    <source>
        <dbReference type="ARBA" id="ARBA00022679"/>
    </source>
</evidence>
<dbReference type="InterPro" id="IPR051419">
    <property type="entry name" value="Lys/N-term_MeTrsfase_sf"/>
</dbReference>
<dbReference type="Gene3D" id="3.40.50.150">
    <property type="entry name" value="Vaccinia Virus protein VP39"/>
    <property type="match status" value="1"/>
</dbReference>
<evidence type="ECO:0000259" key="4">
    <source>
        <dbReference type="Pfam" id="PF08241"/>
    </source>
</evidence>
<keyword evidence="3" id="KW-0808">Transferase</keyword>
<evidence type="ECO:0000313" key="5">
    <source>
        <dbReference type="EMBL" id="CDW35740.1"/>
    </source>
</evidence>